<feature type="domain" description="ABC transporter" evidence="6">
    <location>
        <begin position="4"/>
        <end position="226"/>
    </location>
</feature>
<proteinExistence type="inferred from homology"/>
<evidence type="ECO:0000259" key="6">
    <source>
        <dbReference type="PROSITE" id="PS50893"/>
    </source>
</evidence>
<evidence type="ECO:0000256" key="2">
    <source>
        <dbReference type="ARBA" id="ARBA00022448"/>
    </source>
</evidence>
<dbReference type="SUPFAM" id="SSF52540">
    <property type="entry name" value="P-loop containing nucleoside triphosphate hydrolases"/>
    <property type="match status" value="1"/>
</dbReference>
<evidence type="ECO:0000256" key="5">
    <source>
        <dbReference type="ARBA" id="ARBA00022840"/>
    </source>
</evidence>
<dbReference type="InterPro" id="IPR003593">
    <property type="entry name" value="AAA+_ATPase"/>
</dbReference>
<dbReference type="OrthoDB" id="9775490at2"/>
<evidence type="ECO:0000256" key="3">
    <source>
        <dbReference type="ARBA" id="ARBA00022458"/>
    </source>
</evidence>
<dbReference type="PATRIC" id="fig|1445510.3.peg.5199"/>
<dbReference type="HOGENOM" id="CLU_000604_1_2_6"/>
<dbReference type="Gene3D" id="3.40.50.300">
    <property type="entry name" value="P-loop containing nucleotide triphosphate hydrolases"/>
    <property type="match status" value="1"/>
</dbReference>
<keyword evidence="4" id="KW-0547">Nucleotide-binding</keyword>
<dbReference type="SMART" id="SM00382">
    <property type="entry name" value="AAA"/>
    <property type="match status" value="1"/>
</dbReference>
<dbReference type="InterPro" id="IPR003439">
    <property type="entry name" value="ABC_transporter-like_ATP-bd"/>
</dbReference>
<dbReference type="EMBL" id="CP007142">
    <property type="protein sequence ID" value="AJQ97267.1"/>
    <property type="molecule type" value="Genomic_DNA"/>
</dbReference>
<evidence type="ECO:0000256" key="4">
    <source>
        <dbReference type="ARBA" id="ARBA00022741"/>
    </source>
</evidence>
<name>A0A0C5VRM6_9GAMM</name>
<dbReference type="GO" id="GO:0016887">
    <property type="term" value="F:ATP hydrolysis activity"/>
    <property type="evidence" value="ECO:0007669"/>
    <property type="project" value="InterPro"/>
</dbReference>
<gene>
    <name evidence="7" type="ORF">YC6258_05237</name>
</gene>
<dbReference type="CDD" id="cd03230">
    <property type="entry name" value="ABC_DR_subfamily_A"/>
    <property type="match status" value="1"/>
</dbReference>
<dbReference type="PROSITE" id="PS50893">
    <property type="entry name" value="ABC_TRANSPORTER_2"/>
    <property type="match status" value="1"/>
</dbReference>
<dbReference type="Pfam" id="PF00005">
    <property type="entry name" value="ABC_tran"/>
    <property type="match status" value="1"/>
</dbReference>
<sequence length="292" mass="32828">MPIIEVEKLTRRYAGLVAVDAVSFTIEEGVCFGLLGPNGAGKTTTIEMMEGISAPTSGTIRYFGERASKKMYQRIGIQFQNTALPDYLTVRETLNLFASFYQRRLSIAELTELCQLEAFVDRDTRLLSGGQRQRMLLALALVNDPAIVFLDEPSTGLDPQARYHFWQLIQTIKARGKTIILTTHYMDEAQFLCDEIVIMDEGRIVEAGTPEALLHRYFNGVYIQVPKHQCDAVIMTGLGAIQRNGCYEILTDHLEQTLQQLISSGVPLQDLQVKSPNLEDLFLRLTGHELRV</sequence>
<dbReference type="RefSeq" id="WP_044619050.1">
    <property type="nucleotide sequence ID" value="NZ_CP007142.1"/>
</dbReference>
<accession>A0A0C5VRM6</accession>
<keyword evidence="5" id="KW-0067">ATP-binding</keyword>
<evidence type="ECO:0000256" key="1">
    <source>
        <dbReference type="ARBA" id="ARBA00005417"/>
    </source>
</evidence>
<keyword evidence="3" id="KW-0536">Nodulation</keyword>
<dbReference type="GO" id="GO:0005524">
    <property type="term" value="F:ATP binding"/>
    <property type="evidence" value="ECO:0007669"/>
    <property type="project" value="UniProtKB-KW"/>
</dbReference>
<keyword evidence="2" id="KW-0813">Transport</keyword>
<dbReference type="PROSITE" id="PS00211">
    <property type="entry name" value="ABC_TRANSPORTER_1"/>
    <property type="match status" value="1"/>
</dbReference>
<dbReference type="InterPro" id="IPR050763">
    <property type="entry name" value="ABC_transporter_ATP-binding"/>
</dbReference>
<evidence type="ECO:0000313" key="7">
    <source>
        <dbReference type="EMBL" id="AJQ97267.1"/>
    </source>
</evidence>
<dbReference type="Proteomes" id="UP000032266">
    <property type="component" value="Chromosome"/>
</dbReference>
<dbReference type="InterPro" id="IPR017871">
    <property type="entry name" value="ABC_transporter-like_CS"/>
</dbReference>
<organism evidence="7 8">
    <name type="scientific">Gynuella sunshinyii YC6258</name>
    <dbReference type="NCBI Taxonomy" id="1445510"/>
    <lineage>
        <taxon>Bacteria</taxon>
        <taxon>Pseudomonadati</taxon>
        <taxon>Pseudomonadota</taxon>
        <taxon>Gammaproteobacteria</taxon>
        <taxon>Oceanospirillales</taxon>
        <taxon>Saccharospirillaceae</taxon>
        <taxon>Gynuella</taxon>
    </lineage>
</organism>
<dbReference type="KEGG" id="gsn:YC6258_05237"/>
<dbReference type="STRING" id="1445510.YC6258_05237"/>
<dbReference type="PANTHER" id="PTHR42711:SF5">
    <property type="entry name" value="ABC TRANSPORTER ATP-BINDING PROTEIN NATA"/>
    <property type="match status" value="1"/>
</dbReference>
<dbReference type="AlphaFoldDB" id="A0A0C5VRM6"/>
<protein>
    <submittedName>
        <fullName evidence="7">ABC-type multidrug transport system, ATPase component</fullName>
    </submittedName>
</protein>
<reference evidence="7 8" key="1">
    <citation type="submission" date="2014-01" db="EMBL/GenBank/DDBJ databases">
        <title>Full genme sequencing of cellulolytic bacterium Gynuella sunshinyii YC6258T gen. nov., sp. nov.</title>
        <authorList>
            <person name="Khan H."/>
            <person name="Chung E.J."/>
            <person name="Chung Y.R."/>
        </authorList>
    </citation>
    <scope>NUCLEOTIDE SEQUENCE [LARGE SCALE GENOMIC DNA]</scope>
    <source>
        <strain evidence="7 8">YC6258</strain>
    </source>
</reference>
<comment type="similarity">
    <text evidence="1">Belongs to the ABC transporter superfamily.</text>
</comment>
<dbReference type="InterPro" id="IPR027417">
    <property type="entry name" value="P-loop_NTPase"/>
</dbReference>
<keyword evidence="8" id="KW-1185">Reference proteome</keyword>
<evidence type="ECO:0000313" key="8">
    <source>
        <dbReference type="Proteomes" id="UP000032266"/>
    </source>
</evidence>
<dbReference type="PANTHER" id="PTHR42711">
    <property type="entry name" value="ABC TRANSPORTER ATP-BINDING PROTEIN"/>
    <property type="match status" value="1"/>
</dbReference>